<dbReference type="Proteomes" id="UP001238163">
    <property type="component" value="Unassembled WGS sequence"/>
</dbReference>
<dbReference type="Gene3D" id="2.60.120.200">
    <property type="match status" value="1"/>
</dbReference>
<name>A0AAE4APR8_9BACT</name>
<sequence length="1509" mass="164715">MRWTGLAMAMVGCVLLAQAQAQAQAEAEAQTQAQAQAQAAGGDPALLGHWPFEEGYGIFSADKGPHGRDAMLHGASWAAGGFGKALRCDGENSFASLPPMPELDGSDELSLSLWVYWEGSGRYPNILSAGWNPGGFMIFVADDYCSFRMGRPGHRANVPGEDWREIEAPIVRGLPKDRWVHIGVSFSRPDIRTYLNGKPVGSAQWDYPVATGGDILLGRWAGNTTHRGLIDDLRIYKRALSGDEMAELADWTSHAQSGYDIAEDHPAVPEVARWETSDATFVVGEDGQLHSCRLKATAVSAERELLSAPAPLGCLGMEGGQMLFGRRASVDDAGRLLISFNRQGGHVRLAPRVEADYVVLTVDEVTVPDVRSVYFCRLSTVMDRYVGAMAGLISDDDAGLCLRSLSLGVDTRFAQKPPQLQAWTTAEHGLCGHSVALLAAPRARLRPLLQGLAEREAVPRSAHGGPFAAASPATRGSYLFADLAASQTDDWIELARRGGFMFIHLHGWWRTLGHYDVNRGYYPGGLEEMKAVVANIHAAGLRAGIHTLTACIDPRDSWVTPRPSPDLIASARYTLARPFGAEDRTLYVNEKPVPGHELVWTYSSNGNAIRIGEEIIRYSAIAHEPPYAFMECERGAFGTAVAAHEAGAAADYLQQRYIAFYPEPDSALADELADAIANVYNSCGLDMLYFDGSEGMRSRYGIDTMRWKIFQRLQPGGVTEASCHGHNNWWFHSRLGAWDHPVWAMKQFHDDHIRIASRYRQTDLVEPQLGWWSPRGPSTMARGHFVDEMEYFAAKNLAMDGPMSIQGVNVSRRPPNGRQEDMFTILGWYERLRLARYFDAATLARVAEPGRDFRLRQDGDGQWRFTPVATAVRRLTGLKPQGVAWTAANPHAAQPLRARIEALYSLAPADDKLGAVLIDFSDDGANKLSCATGVKLAVEAVTEDTRGGARNLRLRATNERETSRGAWAMLGRSYGHPYHSMGAGQGVGLWVKGDGSGALLNVQLRTPAVYHGAISDHYVDLDFTGWRYVELLLRERDSARLTDYEWPYRASGGSHAVYRNPIRTSALSEINVFINEVPTGGTVDVVISPILSLPLRKNTLSELSLAVNGWQLALPWVLAAGDYVEIGGLDGVAYYNERGELQDRFKPDVLPALAAGDNAITLAAKGLDGLDTRAEVTVFALDEPFGAAADVIDWAALDREYELPRIVTAKDSAAGNGDSWAIRSRAGAARPRLEIELEALAVGDARDAHDAAGALLVDVCSALAEYRPSERNDYAKFAFDAENQGTAKPGVTFTTTAAESPYSEDGALCFTATSTRQDNGGWAAIGRRFVQPLDFSGASALSFWLHGDGGNYAFKVQLRDVNGAWHDMVTRVDFTGWRLCSFPLDDVKLDLCAIAYILYYFNALGGGRTASCLVDDVKVVSAAYYLDTPVLTLAGQDYAFPARLAAGQRLRCRDGRHWQLLNAHGQEMASGDLPAAMPPLPPGESMLRLAVKNAGGKDFKLLLRAVKLY</sequence>
<dbReference type="RefSeq" id="WP_307261751.1">
    <property type="nucleotide sequence ID" value="NZ_JAUSVL010000001.1"/>
</dbReference>
<evidence type="ECO:0000313" key="2">
    <source>
        <dbReference type="EMBL" id="MDQ0290308.1"/>
    </source>
</evidence>
<dbReference type="SUPFAM" id="SSF49899">
    <property type="entry name" value="Concanavalin A-like lectins/glucanases"/>
    <property type="match status" value="1"/>
</dbReference>
<keyword evidence="1" id="KW-0732">Signal</keyword>
<dbReference type="InterPro" id="IPR013320">
    <property type="entry name" value="ConA-like_dom_sf"/>
</dbReference>
<feature type="chain" id="PRO_5041995429" description="LamG-like jellyroll fold domain-containing protein" evidence="1">
    <location>
        <begin position="24"/>
        <end position="1509"/>
    </location>
</feature>
<dbReference type="EMBL" id="JAUSVL010000001">
    <property type="protein sequence ID" value="MDQ0290308.1"/>
    <property type="molecule type" value="Genomic_DNA"/>
</dbReference>
<organism evidence="2 3">
    <name type="scientific">Oligosphaera ethanolica</name>
    <dbReference type="NCBI Taxonomy" id="760260"/>
    <lineage>
        <taxon>Bacteria</taxon>
        <taxon>Pseudomonadati</taxon>
        <taxon>Lentisphaerota</taxon>
        <taxon>Oligosphaeria</taxon>
        <taxon>Oligosphaerales</taxon>
        <taxon>Oligosphaeraceae</taxon>
        <taxon>Oligosphaera</taxon>
    </lineage>
</organism>
<dbReference type="Gene3D" id="2.60.120.430">
    <property type="entry name" value="Galactose-binding lectin"/>
    <property type="match status" value="1"/>
</dbReference>
<dbReference type="InterPro" id="IPR008979">
    <property type="entry name" value="Galactose-bd-like_sf"/>
</dbReference>
<proteinExistence type="predicted"/>
<evidence type="ECO:0000313" key="3">
    <source>
        <dbReference type="Proteomes" id="UP001238163"/>
    </source>
</evidence>
<evidence type="ECO:0000256" key="1">
    <source>
        <dbReference type="SAM" id="SignalP"/>
    </source>
</evidence>
<reference evidence="2" key="1">
    <citation type="submission" date="2023-07" db="EMBL/GenBank/DDBJ databases">
        <title>Genomic Encyclopedia of Type Strains, Phase IV (KMG-IV): sequencing the most valuable type-strain genomes for metagenomic binning, comparative biology and taxonomic classification.</title>
        <authorList>
            <person name="Goeker M."/>
        </authorList>
    </citation>
    <scope>NUCLEOTIDE SEQUENCE</scope>
    <source>
        <strain evidence="2">DSM 24202</strain>
    </source>
</reference>
<comment type="caution">
    <text evidence="2">The sequence shown here is derived from an EMBL/GenBank/DDBJ whole genome shotgun (WGS) entry which is preliminary data.</text>
</comment>
<dbReference type="Pfam" id="PF13385">
    <property type="entry name" value="Laminin_G_3"/>
    <property type="match status" value="1"/>
</dbReference>
<dbReference type="SUPFAM" id="SSF49785">
    <property type="entry name" value="Galactose-binding domain-like"/>
    <property type="match status" value="1"/>
</dbReference>
<keyword evidence="3" id="KW-1185">Reference proteome</keyword>
<protein>
    <recommendedName>
        <fullName evidence="4">LamG-like jellyroll fold domain-containing protein</fullName>
    </recommendedName>
</protein>
<evidence type="ECO:0008006" key="4">
    <source>
        <dbReference type="Google" id="ProtNLM"/>
    </source>
</evidence>
<feature type="signal peptide" evidence="1">
    <location>
        <begin position="1"/>
        <end position="23"/>
    </location>
</feature>
<gene>
    <name evidence="2" type="ORF">J3R75_002415</name>
</gene>
<accession>A0AAE4APR8</accession>